<gene>
    <name evidence="2" type="ORF">EVAR_104001_1</name>
</gene>
<comment type="caution">
    <text evidence="2">The sequence shown here is derived from an EMBL/GenBank/DDBJ whole genome shotgun (WGS) entry which is preliminary data.</text>
</comment>
<dbReference type="Proteomes" id="UP000299102">
    <property type="component" value="Unassembled WGS sequence"/>
</dbReference>
<keyword evidence="3" id="KW-1185">Reference proteome</keyword>
<feature type="compositionally biased region" description="Basic and acidic residues" evidence="1">
    <location>
        <begin position="11"/>
        <end position="25"/>
    </location>
</feature>
<protein>
    <submittedName>
        <fullName evidence="2">Uncharacterized protein</fullName>
    </submittedName>
</protein>
<reference evidence="2 3" key="1">
    <citation type="journal article" date="2019" name="Commun. Biol.">
        <title>The bagworm genome reveals a unique fibroin gene that provides high tensile strength.</title>
        <authorList>
            <person name="Kono N."/>
            <person name="Nakamura H."/>
            <person name="Ohtoshi R."/>
            <person name="Tomita M."/>
            <person name="Numata K."/>
            <person name="Arakawa K."/>
        </authorList>
    </citation>
    <scope>NUCLEOTIDE SEQUENCE [LARGE SCALE GENOMIC DNA]</scope>
</reference>
<feature type="region of interest" description="Disordered" evidence="1">
    <location>
        <begin position="1"/>
        <end position="25"/>
    </location>
</feature>
<feature type="region of interest" description="Disordered" evidence="1">
    <location>
        <begin position="41"/>
        <end position="74"/>
    </location>
</feature>
<proteinExistence type="predicted"/>
<dbReference type="EMBL" id="BGZK01000999">
    <property type="protein sequence ID" value="GBP68041.1"/>
    <property type="molecule type" value="Genomic_DNA"/>
</dbReference>
<evidence type="ECO:0000256" key="1">
    <source>
        <dbReference type="SAM" id="MobiDB-lite"/>
    </source>
</evidence>
<evidence type="ECO:0000313" key="3">
    <source>
        <dbReference type="Proteomes" id="UP000299102"/>
    </source>
</evidence>
<organism evidence="2 3">
    <name type="scientific">Eumeta variegata</name>
    <name type="common">Bagworm moth</name>
    <name type="synonym">Eumeta japonica</name>
    <dbReference type="NCBI Taxonomy" id="151549"/>
    <lineage>
        <taxon>Eukaryota</taxon>
        <taxon>Metazoa</taxon>
        <taxon>Ecdysozoa</taxon>
        <taxon>Arthropoda</taxon>
        <taxon>Hexapoda</taxon>
        <taxon>Insecta</taxon>
        <taxon>Pterygota</taxon>
        <taxon>Neoptera</taxon>
        <taxon>Endopterygota</taxon>
        <taxon>Lepidoptera</taxon>
        <taxon>Glossata</taxon>
        <taxon>Ditrysia</taxon>
        <taxon>Tineoidea</taxon>
        <taxon>Psychidae</taxon>
        <taxon>Oiketicinae</taxon>
        <taxon>Eumeta</taxon>
    </lineage>
</organism>
<sequence>MRICALPRALPDARGRTNPSLRRDAGPYACAGVVTSYLISPPAGRRRRAGGGDEQKLKRAAPRARAPTRAPPLL</sequence>
<dbReference type="AlphaFoldDB" id="A0A4C1XVS5"/>
<evidence type="ECO:0000313" key="2">
    <source>
        <dbReference type="EMBL" id="GBP68041.1"/>
    </source>
</evidence>
<name>A0A4C1XVS5_EUMVA</name>
<accession>A0A4C1XVS5</accession>